<evidence type="ECO:0008006" key="3">
    <source>
        <dbReference type="Google" id="ProtNLM"/>
    </source>
</evidence>
<evidence type="ECO:0000313" key="1">
    <source>
        <dbReference type="EMBL" id="MFB5738043.1"/>
    </source>
</evidence>
<name>A0ABV5BRT9_9LEPT</name>
<protein>
    <recommendedName>
        <fullName evidence="3">Lipoprotein</fullName>
    </recommendedName>
</protein>
<reference evidence="1 2" key="1">
    <citation type="submission" date="2024-09" db="EMBL/GenBank/DDBJ databases">
        <title>Taxonomic and Genotyping Characterization of Leptospira Strains isolated from Multiple Sources in Colombia highlights the importance of intermediate species.</title>
        <authorList>
            <person name="Torres Higuera L."/>
            <person name="Rojas Tapias D."/>
            <person name="Jimenez Velasquez S."/>
            <person name="Renjifo Ibanez C."/>
        </authorList>
    </citation>
    <scope>NUCLEOTIDE SEQUENCE [LARGE SCALE GENOMIC DNA]</scope>
    <source>
        <strain evidence="1 2">Lep080</strain>
    </source>
</reference>
<comment type="caution">
    <text evidence="1">The sequence shown here is derived from an EMBL/GenBank/DDBJ whole genome shotgun (WGS) entry which is preliminary data.</text>
</comment>
<gene>
    <name evidence="1" type="ORF">ACE5IX_16095</name>
</gene>
<proteinExistence type="predicted"/>
<keyword evidence="2" id="KW-1185">Reference proteome</keyword>
<sequence length="207" mass="24384">MRRILTRVLLCLFLWSCSLDLSLGTRTKAFERFERALLSWKIYETSVLQPSVLEIQALEALEEQLTETGWNQPEEIQKSANLLSETFSFPGLAPGELETDLQSWEEGNLVWPKRISPVQLREIRDIHLTQMRSYYTEQLRGIQKSTPEERQSLKLNVSAGIYLYSYLQEADQRDSSMDLEFQKENLQWLVRIREAVIREQMRRGERL</sequence>
<accession>A0ABV5BRT9</accession>
<organism evidence="1 2">
    <name type="scientific">Leptospira wolffii</name>
    <dbReference type="NCBI Taxonomy" id="409998"/>
    <lineage>
        <taxon>Bacteria</taxon>
        <taxon>Pseudomonadati</taxon>
        <taxon>Spirochaetota</taxon>
        <taxon>Spirochaetia</taxon>
        <taxon>Leptospirales</taxon>
        <taxon>Leptospiraceae</taxon>
        <taxon>Leptospira</taxon>
    </lineage>
</organism>
<dbReference type="EMBL" id="JBHILJ010000010">
    <property type="protein sequence ID" value="MFB5738043.1"/>
    <property type="molecule type" value="Genomic_DNA"/>
</dbReference>
<dbReference type="RefSeq" id="WP_135700107.1">
    <property type="nucleotide sequence ID" value="NZ_JBHILJ010000010.1"/>
</dbReference>
<dbReference type="Proteomes" id="UP001580391">
    <property type="component" value="Unassembled WGS sequence"/>
</dbReference>
<evidence type="ECO:0000313" key="2">
    <source>
        <dbReference type="Proteomes" id="UP001580391"/>
    </source>
</evidence>